<comment type="caution">
    <text evidence="5">The sequence shown here is derived from an EMBL/GenBank/DDBJ whole genome shotgun (WGS) entry which is preliminary data.</text>
</comment>
<dbReference type="Pfam" id="PF13405">
    <property type="entry name" value="EF-hand_6"/>
    <property type="match status" value="2"/>
</dbReference>
<keyword evidence="2" id="KW-0677">Repeat</keyword>
<dbReference type="InterPro" id="IPR002048">
    <property type="entry name" value="EF_hand_dom"/>
</dbReference>
<dbReference type="PROSITE" id="PS00018">
    <property type="entry name" value="EF_HAND_1"/>
    <property type="match status" value="4"/>
</dbReference>
<dbReference type="AlphaFoldDB" id="A0AA38WTT2"/>
<keyword evidence="1" id="KW-0479">Metal-binding</keyword>
<feature type="domain" description="EF-hand" evidence="4">
    <location>
        <begin position="157"/>
        <end position="192"/>
    </location>
</feature>
<dbReference type="PROSITE" id="PS50222">
    <property type="entry name" value="EF_HAND_2"/>
    <property type="match status" value="2"/>
</dbReference>
<evidence type="ECO:0000259" key="4">
    <source>
        <dbReference type="PROSITE" id="PS50222"/>
    </source>
</evidence>
<dbReference type="InterPro" id="IPR011992">
    <property type="entry name" value="EF-hand-dom_pair"/>
</dbReference>
<evidence type="ECO:0000313" key="5">
    <source>
        <dbReference type="EMBL" id="KAJ9567560.1"/>
    </source>
</evidence>
<dbReference type="SMART" id="SM00054">
    <property type="entry name" value="EFh"/>
    <property type="match status" value="3"/>
</dbReference>
<keyword evidence="3" id="KW-0106">Calcium</keyword>
<name>A0AA38WTT2_9ASTR</name>
<evidence type="ECO:0000256" key="3">
    <source>
        <dbReference type="ARBA" id="ARBA00022837"/>
    </source>
</evidence>
<reference evidence="5" key="1">
    <citation type="submission" date="2023-03" db="EMBL/GenBank/DDBJ databases">
        <title>Chromosome-scale reference genome and RAD-based genetic map of yellow starthistle (Centaurea solstitialis) reveal putative structural variation and QTLs associated with invader traits.</title>
        <authorList>
            <person name="Reatini B."/>
            <person name="Cang F.A."/>
            <person name="Jiang Q."/>
            <person name="Mckibben M.T.W."/>
            <person name="Barker M.S."/>
            <person name="Rieseberg L.H."/>
            <person name="Dlugosch K.M."/>
        </authorList>
    </citation>
    <scope>NUCLEOTIDE SEQUENCE</scope>
    <source>
        <strain evidence="5">CAN-66</strain>
        <tissue evidence="5">Leaf</tissue>
    </source>
</reference>
<dbReference type="EMBL" id="JARYMX010000001">
    <property type="protein sequence ID" value="KAJ9567560.1"/>
    <property type="molecule type" value="Genomic_DNA"/>
</dbReference>
<gene>
    <name evidence="5" type="ORF">OSB04_003526</name>
</gene>
<dbReference type="InterPro" id="IPR039647">
    <property type="entry name" value="EF_hand_pair_protein_CML-like"/>
</dbReference>
<protein>
    <recommendedName>
        <fullName evidence="4">EF-hand domain-containing protein</fullName>
    </recommendedName>
</protein>
<sequence>MRKGWCHRSIEVLSDDPLKGVLKTFDKNGDGKLSRKELKVGLKSLGLRFAGFRAWRAVRRADANGDGQIGDEEMDELAKYVSKLDMPPDALLAILKFTMKDEFVAELSPSAAKAVWRLYSCLAGGNTTVVDLQGSSTVTPCRRMRKGWCGGRVEVPWSENQVKGVFKAFDTNGDGKLSRKELKVGLKSFGIRFAGFRAWRAVRHSDTNGDGLICEEEIDELTKYASKWGIVVTP</sequence>
<feature type="domain" description="EF-hand" evidence="4">
    <location>
        <begin position="13"/>
        <end position="48"/>
    </location>
</feature>
<evidence type="ECO:0000256" key="2">
    <source>
        <dbReference type="ARBA" id="ARBA00022737"/>
    </source>
</evidence>
<proteinExistence type="predicted"/>
<dbReference type="SUPFAM" id="SSF47473">
    <property type="entry name" value="EF-hand"/>
    <property type="match status" value="1"/>
</dbReference>
<dbReference type="CDD" id="cd00051">
    <property type="entry name" value="EFh"/>
    <property type="match status" value="2"/>
</dbReference>
<dbReference type="GO" id="GO:0005509">
    <property type="term" value="F:calcium ion binding"/>
    <property type="evidence" value="ECO:0007669"/>
    <property type="project" value="InterPro"/>
</dbReference>
<dbReference type="Proteomes" id="UP001172457">
    <property type="component" value="Chromosome 1"/>
</dbReference>
<dbReference type="PANTHER" id="PTHR10891">
    <property type="entry name" value="EF-HAND CALCIUM-BINDING DOMAIN CONTAINING PROTEIN"/>
    <property type="match status" value="1"/>
</dbReference>
<accession>A0AA38WTT2</accession>
<dbReference type="Gene3D" id="1.10.238.10">
    <property type="entry name" value="EF-hand"/>
    <property type="match status" value="2"/>
</dbReference>
<organism evidence="5 6">
    <name type="scientific">Centaurea solstitialis</name>
    <name type="common">yellow star-thistle</name>
    <dbReference type="NCBI Taxonomy" id="347529"/>
    <lineage>
        <taxon>Eukaryota</taxon>
        <taxon>Viridiplantae</taxon>
        <taxon>Streptophyta</taxon>
        <taxon>Embryophyta</taxon>
        <taxon>Tracheophyta</taxon>
        <taxon>Spermatophyta</taxon>
        <taxon>Magnoliopsida</taxon>
        <taxon>eudicotyledons</taxon>
        <taxon>Gunneridae</taxon>
        <taxon>Pentapetalae</taxon>
        <taxon>asterids</taxon>
        <taxon>campanulids</taxon>
        <taxon>Asterales</taxon>
        <taxon>Asteraceae</taxon>
        <taxon>Carduoideae</taxon>
        <taxon>Cardueae</taxon>
        <taxon>Centaureinae</taxon>
        <taxon>Centaurea</taxon>
    </lineage>
</organism>
<dbReference type="InterPro" id="IPR018247">
    <property type="entry name" value="EF_Hand_1_Ca_BS"/>
</dbReference>
<evidence type="ECO:0000256" key="1">
    <source>
        <dbReference type="ARBA" id="ARBA00022723"/>
    </source>
</evidence>
<keyword evidence="6" id="KW-1185">Reference proteome</keyword>
<dbReference type="Pfam" id="PF13202">
    <property type="entry name" value="EF-hand_5"/>
    <property type="match status" value="1"/>
</dbReference>
<evidence type="ECO:0000313" key="6">
    <source>
        <dbReference type="Proteomes" id="UP001172457"/>
    </source>
</evidence>